<dbReference type="Proteomes" id="UP000443153">
    <property type="component" value="Unassembled WGS sequence"/>
</dbReference>
<protein>
    <submittedName>
        <fullName evidence="2">Chloramphenicol acetyltransferase</fullName>
    </submittedName>
</protein>
<proteinExistence type="predicted"/>
<sequence>MKTIEFSNPHRKKHFDFFREMNHPHFNVTANVDISKLLSILKDNKLPVNIGMVYFLSYTANKIPEFRWRIRGDEVVEHTLVHPSFTVSTDVADVFSFCTVDFSLDSKTFFAKAKAVMEKMKTNPSLEDEEGRDDFLFMSTFPWVSFTSLQHAMHYHPSDSVPRIVWGKFFEQDGKTLMPLSVQAHHAIVDGRHIGQFFQDFETMASDPSSIIVKK</sequence>
<dbReference type="InterPro" id="IPR023213">
    <property type="entry name" value="CAT-like_dom_sf"/>
</dbReference>
<accession>A0A6I2MNR1</accession>
<dbReference type="PIRSF" id="PIRSF000440">
    <property type="entry name" value="CAT"/>
    <property type="match status" value="1"/>
</dbReference>
<dbReference type="PANTHER" id="PTHR38474">
    <property type="entry name" value="SLR0299 PROTEIN"/>
    <property type="match status" value="1"/>
</dbReference>
<gene>
    <name evidence="2" type="ORF">GJ691_06955</name>
</gene>
<name>A0A6I2MNR1_9FLAO</name>
<dbReference type="Gene3D" id="3.30.559.10">
    <property type="entry name" value="Chloramphenicol acetyltransferase-like domain"/>
    <property type="match status" value="1"/>
</dbReference>
<keyword evidence="2" id="KW-0808">Transferase</keyword>
<dbReference type="EMBL" id="WKJH01000004">
    <property type="protein sequence ID" value="MRX63904.1"/>
    <property type="molecule type" value="Genomic_DNA"/>
</dbReference>
<dbReference type="OrthoDB" id="9801766at2"/>
<feature type="active site" description="Proton acceptor" evidence="1">
    <location>
        <position position="186"/>
    </location>
</feature>
<dbReference type="InterPro" id="IPR001707">
    <property type="entry name" value="Cmp_AcTrfase"/>
</dbReference>
<dbReference type="SUPFAM" id="SSF52777">
    <property type="entry name" value="CoA-dependent acyltransferases"/>
    <property type="match status" value="1"/>
</dbReference>
<dbReference type="SMART" id="SM01059">
    <property type="entry name" value="CAT"/>
    <property type="match status" value="1"/>
</dbReference>
<evidence type="ECO:0000313" key="3">
    <source>
        <dbReference type="Proteomes" id="UP000443153"/>
    </source>
</evidence>
<dbReference type="PANTHER" id="PTHR38474:SF1">
    <property type="entry name" value="SLR0299 PROTEIN"/>
    <property type="match status" value="1"/>
</dbReference>
<keyword evidence="3" id="KW-1185">Reference proteome</keyword>
<evidence type="ECO:0000313" key="2">
    <source>
        <dbReference type="EMBL" id="MRX63904.1"/>
    </source>
</evidence>
<organism evidence="2 3">
    <name type="scientific">Maribacter luteus</name>
    <dbReference type="NCBI Taxonomy" id="2594478"/>
    <lineage>
        <taxon>Bacteria</taxon>
        <taxon>Pseudomonadati</taxon>
        <taxon>Bacteroidota</taxon>
        <taxon>Flavobacteriia</taxon>
        <taxon>Flavobacteriales</taxon>
        <taxon>Flavobacteriaceae</taxon>
        <taxon>Maribacter</taxon>
    </lineage>
</organism>
<comment type="caution">
    <text evidence="2">The sequence shown here is derived from an EMBL/GenBank/DDBJ whole genome shotgun (WGS) entry which is preliminary data.</text>
</comment>
<dbReference type="Pfam" id="PF00302">
    <property type="entry name" value="CAT"/>
    <property type="match status" value="1"/>
</dbReference>
<dbReference type="RefSeq" id="WP_154365209.1">
    <property type="nucleotide sequence ID" value="NZ_WKJH01000004.1"/>
</dbReference>
<dbReference type="GO" id="GO:0008811">
    <property type="term" value="F:chloramphenicol O-acetyltransferase activity"/>
    <property type="evidence" value="ECO:0007669"/>
    <property type="project" value="InterPro"/>
</dbReference>
<reference evidence="2 3" key="1">
    <citation type="submission" date="2019-11" db="EMBL/GenBank/DDBJ databases">
        <title>Maribacter lutea sp. nov., a marine bacterium isolated from intertidal sand.</title>
        <authorList>
            <person name="Liu A."/>
        </authorList>
    </citation>
    <scope>NUCLEOTIDE SEQUENCE [LARGE SCALE GENOMIC DNA]</scope>
    <source>
        <strain evidence="2 3">RZ05</strain>
    </source>
</reference>
<dbReference type="AlphaFoldDB" id="A0A6I2MNR1"/>
<evidence type="ECO:0000256" key="1">
    <source>
        <dbReference type="PIRSR" id="PIRSR000440-1"/>
    </source>
</evidence>